<organism evidence="2 3">
    <name type="scientific">Myxococcus fulvus</name>
    <dbReference type="NCBI Taxonomy" id="33"/>
    <lineage>
        <taxon>Bacteria</taxon>
        <taxon>Pseudomonadati</taxon>
        <taxon>Myxococcota</taxon>
        <taxon>Myxococcia</taxon>
        <taxon>Myxococcales</taxon>
        <taxon>Cystobacterineae</taxon>
        <taxon>Myxococcaceae</taxon>
        <taxon>Myxococcus</taxon>
    </lineage>
</organism>
<proteinExistence type="predicted"/>
<protein>
    <submittedName>
        <fullName evidence="2">Uncharacterized protein</fullName>
    </submittedName>
</protein>
<evidence type="ECO:0000256" key="1">
    <source>
        <dbReference type="SAM" id="MobiDB-lite"/>
    </source>
</evidence>
<feature type="compositionally biased region" description="Basic and acidic residues" evidence="1">
    <location>
        <begin position="74"/>
        <end position="90"/>
    </location>
</feature>
<gene>
    <name evidence="2" type="ORF">MFU01_19430</name>
</gene>
<accession>A0A511SYC1</accession>
<evidence type="ECO:0000313" key="3">
    <source>
        <dbReference type="Proteomes" id="UP000321514"/>
    </source>
</evidence>
<dbReference type="AlphaFoldDB" id="A0A511SYC1"/>
<comment type="caution">
    <text evidence="2">The sequence shown here is derived from an EMBL/GenBank/DDBJ whole genome shotgun (WGS) entry which is preliminary data.</text>
</comment>
<reference evidence="2 3" key="1">
    <citation type="submission" date="2019-07" db="EMBL/GenBank/DDBJ databases">
        <title>Whole genome shotgun sequence of Myxococcus fulvus NBRC 100333.</title>
        <authorList>
            <person name="Hosoyama A."/>
            <person name="Uohara A."/>
            <person name="Ohji S."/>
            <person name="Ichikawa N."/>
        </authorList>
    </citation>
    <scope>NUCLEOTIDE SEQUENCE [LARGE SCALE GENOMIC DNA]</scope>
    <source>
        <strain evidence="2 3">NBRC 100333</strain>
    </source>
</reference>
<feature type="compositionally biased region" description="Low complexity" evidence="1">
    <location>
        <begin position="57"/>
        <end position="66"/>
    </location>
</feature>
<dbReference type="EMBL" id="BJXR01000018">
    <property type="protein sequence ID" value="GEN06906.1"/>
    <property type="molecule type" value="Genomic_DNA"/>
</dbReference>
<sequence length="108" mass="11276">MVRRIVDNASNAPTPRVHPGTSSPRHARLPSPERSGPHTHLSAVDGVDSQGVGEGAPGPLKGPLGARAGGKRPPARDSGDYSSRDIRSRSLPDFLDTTVATVVKPALR</sequence>
<feature type="region of interest" description="Disordered" evidence="1">
    <location>
        <begin position="1"/>
        <end position="92"/>
    </location>
</feature>
<evidence type="ECO:0000313" key="2">
    <source>
        <dbReference type="EMBL" id="GEN06906.1"/>
    </source>
</evidence>
<name>A0A511SYC1_MYXFU</name>
<dbReference type="Proteomes" id="UP000321514">
    <property type="component" value="Unassembled WGS sequence"/>
</dbReference>